<dbReference type="Pfam" id="PF07690">
    <property type="entry name" value="MFS_1"/>
    <property type="match status" value="1"/>
</dbReference>
<feature type="transmembrane region" description="Helical" evidence="2">
    <location>
        <begin position="108"/>
        <end position="128"/>
    </location>
</feature>
<feature type="compositionally biased region" description="Basic and acidic residues" evidence="1">
    <location>
        <begin position="29"/>
        <end position="40"/>
    </location>
</feature>
<dbReference type="HOGENOM" id="CLU_961774_0_0_2"/>
<protein>
    <recommendedName>
        <fullName evidence="5">Major facilitator superfamily (MFS) profile domain-containing protein</fullName>
    </recommendedName>
</protein>
<name>K0IFR3_NITGG</name>
<feature type="transmembrane region" description="Helical" evidence="2">
    <location>
        <begin position="70"/>
        <end position="96"/>
    </location>
</feature>
<accession>K0IFR3</accession>
<dbReference type="EMBL" id="CP002408">
    <property type="protein sequence ID" value="AFU60201.1"/>
    <property type="molecule type" value="Genomic_DNA"/>
</dbReference>
<evidence type="ECO:0000313" key="3">
    <source>
        <dbReference type="EMBL" id="AFU60201.1"/>
    </source>
</evidence>
<evidence type="ECO:0000256" key="1">
    <source>
        <dbReference type="SAM" id="MobiDB-lite"/>
    </source>
</evidence>
<dbReference type="Proteomes" id="UP000008037">
    <property type="component" value="Chromosome"/>
</dbReference>
<dbReference type="Gene3D" id="1.20.1250.20">
    <property type="entry name" value="MFS general substrate transporter like domains"/>
    <property type="match status" value="1"/>
</dbReference>
<feature type="compositionally biased region" description="Polar residues" evidence="1">
    <location>
        <begin position="43"/>
        <end position="55"/>
    </location>
</feature>
<proteinExistence type="predicted"/>
<feature type="transmembrane region" description="Helical" evidence="2">
    <location>
        <begin position="267"/>
        <end position="284"/>
    </location>
</feature>
<dbReference type="BioCyc" id="CNIT1237085:G1324-3286-MONOMER"/>
<evidence type="ECO:0000256" key="2">
    <source>
        <dbReference type="SAM" id="Phobius"/>
    </source>
</evidence>
<gene>
    <name evidence="3" type="ordered locus">Ngar_c32860</name>
</gene>
<dbReference type="InterPro" id="IPR011701">
    <property type="entry name" value="MFS"/>
</dbReference>
<dbReference type="GO" id="GO:0022857">
    <property type="term" value="F:transmembrane transporter activity"/>
    <property type="evidence" value="ECO:0007669"/>
    <property type="project" value="InterPro"/>
</dbReference>
<feature type="transmembrane region" description="Helical" evidence="2">
    <location>
        <begin position="234"/>
        <end position="255"/>
    </location>
</feature>
<keyword evidence="4" id="KW-1185">Reference proteome</keyword>
<dbReference type="KEGG" id="nga:Ngar_c32860"/>
<evidence type="ECO:0008006" key="5">
    <source>
        <dbReference type="Google" id="ProtNLM"/>
    </source>
</evidence>
<dbReference type="InParanoid" id="K0IFR3"/>
<organism evidence="3 4">
    <name type="scientific">Nitrososphaera gargensis (strain Ga9.2)</name>
    <dbReference type="NCBI Taxonomy" id="1237085"/>
    <lineage>
        <taxon>Archaea</taxon>
        <taxon>Nitrososphaerota</taxon>
        <taxon>Nitrososphaeria</taxon>
        <taxon>Nitrososphaerales</taxon>
        <taxon>Nitrososphaeraceae</taxon>
        <taxon>Nitrososphaera</taxon>
    </lineage>
</organism>
<sequence length="289" mass="31252">MFVAVPTSHEAGRRLKGSSSITHDGGALDDERREEKEEKSSSPSANKQAQEGTSRGLDTSDIWRILSNTLLIALGLVLIGVQASWALLLTFIVVYLQSLNISLEGAGVIASMALISAIISAPLIGGFYDRAVKNARKILVICGAGISISFAAMSSQIMPVIIISVISIGFFSGGAFTLAYAIARRMRIIISSTTGSDVHEQKDRNDDNSPELEPRRGEEEKHDKSKDKMPDYSALNIAWINGLSLLGILWMPLVFSFTVKSWAGYPGAWLLSAILVALFVFIPLQKVAK</sequence>
<keyword evidence="2" id="KW-1133">Transmembrane helix</keyword>
<keyword evidence="2" id="KW-0812">Transmembrane</keyword>
<dbReference type="InterPro" id="IPR036259">
    <property type="entry name" value="MFS_trans_sf"/>
</dbReference>
<feature type="region of interest" description="Disordered" evidence="1">
    <location>
        <begin position="1"/>
        <end position="55"/>
    </location>
</feature>
<keyword evidence="2" id="KW-0472">Membrane</keyword>
<feature type="transmembrane region" description="Helical" evidence="2">
    <location>
        <begin position="135"/>
        <end position="154"/>
    </location>
</feature>
<dbReference type="SUPFAM" id="SSF103473">
    <property type="entry name" value="MFS general substrate transporter"/>
    <property type="match status" value="1"/>
</dbReference>
<evidence type="ECO:0000313" key="4">
    <source>
        <dbReference type="Proteomes" id="UP000008037"/>
    </source>
</evidence>
<dbReference type="AlphaFoldDB" id="K0IFR3"/>
<feature type="region of interest" description="Disordered" evidence="1">
    <location>
        <begin position="197"/>
        <end position="228"/>
    </location>
</feature>
<dbReference type="STRING" id="1237085.Ngar_c32860"/>
<feature type="transmembrane region" description="Helical" evidence="2">
    <location>
        <begin position="160"/>
        <end position="183"/>
    </location>
</feature>
<reference evidence="3 4" key="1">
    <citation type="journal article" date="2012" name="Environ. Microbiol.">
        <title>The genome of the ammonia-oxidizing Candidatus Nitrososphaera gargensis: insights into metabolic versatility and environmental adaptations.</title>
        <authorList>
            <person name="Spang A."/>
            <person name="Poehlein A."/>
            <person name="Offre P."/>
            <person name="Zumbragel S."/>
            <person name="Haider S."/>
            <person name="Rychlik N."/>
            <person name="Nowka B."/>
            <person name="Schmeisser C."/>
            <person name="Lebedeva E.V."/>
            <person name="Rattei T."/>
            <person name="Bohm C."/>
            <person name="Schmid M."/>
            <person name="Galushko A."/>
            <person name="Hatzenpichler R."/>
            <person name="Weinmaier T."/>
            <person name="Daniel R."/>
            <person name="Schleper C."/>
            <person name="Spieck E."/>
            <person name="Streit W."/>
            <person name="Wagner M."/>
        </authorList>
    </citation>
    <scope>NUCLEOTIDE SEQUENCE [LARGE SCALE GENOMIC DNA]</scope>
    <source>
        <strain evidence="4">Ga9.2</strain>
    </source>
</reference>